<dbReference type="EMBL" id="CP134146">
    <property type="protein sequence ID" value="WNC68653.1"/>
    <property type="molecule type" value="Genomic_DNA"/>
</dbReference>
<dbReference type="RefSeq" id="WP_348387807.1">
    <property type="nucleotide sequence ID" value="NZ_CP134146.1"/>
</dbReference>
<gene>
    <name evidence="1" type="ORF">RI845_00550</name>
</gene>
<name>A0ABY9TK76_9GAMM</name>
<reference evidence="2" key="1">
    <citation type="submission" date="2023-09" db="EMBL/GenBank/DDBJ databases">
        <authorList>
            <person name="Li S."/>
            <person name="Li X."/>
            <person name="Zhang C."/>
            <person name="Zhao Z."/>
        </authorList>
    </citation>
    <scope>NUCLEOTIDE SEQUENCE [LARGE SCALE GENOMIC DNA]</scope>
    <source>
        <strain evidence="2">SQ345</strain>
    </source>
</reference>
<dbReference type="Proteomes" id="UP001248581">
    <property type="component" value="Chromosome"/>
</dbReference>
<organism evidence="1 2">
    <name type="scientific">Thalassotalea nanhaiensis</name>
    <dbReference type="NCBI Taxonomy" id="3065648"/>
    <lineage>
        <taxon>Bacteria</taxon>
        <taxon>Pseudomonadati</taxon>
        <taxon>Pseudomonadota</taxon>
        <taxon>Gammaproteobacteria</taxon>
        <taxon>Alteromonadales</taxon>
        <taxon>Colwelliaceae</taxon>
        <taxon>Thalassotalea</taxon>
    </lineage>
</organism>
<keyword evidence="2" id="KW-1185">Reference proteome</keyword>
<accession>A0ABY9TK76</accession>
<evidence type="ECO:0000313" key="2">
    <source>
        <dbReference type="Proteomes" id="UP001248581"/>
    </source>
</evidence>
<proteinExistence type="predicted"/>
<sequence>MNWLQLSDNEIMSLVTPIMDNLMDASTEIDHEKHTRDFSENMKKIVTKVELEKQCKSYQATLGFFTKRQLVGIFRKKGDVRVFWKQWYSKSDDEFLAFVHIVHRNDKLEVVNASVS</sequence>
<protein>
    <submittedName>
        <fullName evidence="1">Uncharacterized protein</fullName>
    </submittedName>
</protein>
<evidence type="ECO:0000313" key="1">
    <source>
        <dbReference type="EMBL" id="WNC68653.1"/>
    </source>
</evidence>